<dbReference type="GeneID" id="88355915"/>
<dbReference type="Proteomes" id="UP000221961">
    <property type="component" value="Chromosome"/>
</dbReference>
<proteinExistence type="predicted"/>
<evidence type="ECO:0000313" key="3">
    <source>
        <dbReference type="Proteomes" id="UP000221961"/>
    </source>
</evidence>
<reference evidence="2 3" key="1">
    <citation type="submission" date="2017-10" db="EMBL/GenBank/DDBJ databases">
        <title>Comparative genomics between pathogenic Norcardia.</title>
        <authorList>
            <person name="Zeng L."/>
        </authorList>
    </citation>
    <scope>NUCLEOTIDE SEQUENCE [LARGE SCALE GENOMIC DNA]</scope>
    <source>
        <strain evidence="2 3">NC_YFY_NT001</strain>
    </source>
</reference>
<evidence type="ECO:0000313" key="2">
    <source>
        <dbReference type="EMBL" id="ATL64929.1"/>
    </source>
</evidence>
<organism evidence="2 3">
    <name type="scientific">Nocardia terpenica</name>
    <dbReference type="NCBI Taxonomy" id="455432"/>
    <lineage>
        <taxon>Bacteria</taxon>
        <taxon>Bacillati</taxon>
        <taxon>Actinomycetota</taxon>
        <taxon>Actinomycetes</taxon>
        <taxon>Mycobacteriales</taxon>
        <taxon>Nocardiaceae</taxon>
        <taxon>Nocardia</taxon>
    </lineage>
</organism>
<protein>
    <recommendedName>
        <fullName evidence="1">DUF3631 domain-containing protein</fullName>
    </recommendedName>
</protein>
<dbReference type="SUPFAM" id="SSF52540">
    <property type="entry name" value="P-loop containing nucleoside triphosphate hydrolases"/>
    <property type="match status" value="1"/>
</dbReference>
<accession>A0A291RCA8</accession>
<dbReference type="InterPro" id="IPR022081">
    <property type="entry name" value="DUF3631"/>
</dbReference>
<dbReference type="InterPro" id="IPR027417">
    <property type="entry name" value="P-loop_NTPase"/>
</dbReference>
<gene>
    <name evidence="2" type="ORF">CRH09_00450</name>
</gene>
<dbReference type="AlphaFoldDB" id="A0A291RCA8"/>
<dbReference type="RefSeq" id="WP_098692255.1">
    <property type="nucleotide sequence ID" value="NZ_CP023778.1"/>
</dbReference>
<evidence type="ECO:0000259" key="1">
    <source>
        <dbReference type="Pfam" id="PF12307"/>
    </source>
</evidence>
<dbReference type="KEGG" id="ntp:CRH09_00450"/>
<dbReference type="Pfam" id="PF12307">
    <property type="entry name" value="DUF3631"/>
    <property type="match status" value="1"/>
</dbReference>
<feature type="domain" description="DUF3631" evidence="1">
    <location>
        <begin position="204"/>
        <end position="381"/>
    </location>
</feature>
<name>A0A291RCA8_9NOCA</name>
<sequence length="397" mass="43660">MTIAETSDQTPDAGAVDGFDGFDGFSRDGAPEGAAVLDEARALLAEYVILPSAEALDAVVLWCAATHVLSAFEYAPRLVIRSAEKGSGKSRLLELVDALVHQPLRSVNASISYVFRKVGAEAENPPTLLLDEADTIFKAGKHSDGSENLRGLLNAGFQRGMMCGRVGGQNNDQTKEYGTFAMAALCGIGRMPDTIENRAVVVAMRRRKPTEHVRPYRTRRDRPRFDQLRERLAAWAEVIRDRLDGYLPENMGVEDRAADTWEPLITVADAAGGDWPVRARRAARVMVAAAAEDDADESEGIRLLIDIRNVFAETGSAFLRSEHLCSHLRSIAESPWGDTGLTPRKLGWRLREYGIKADFEDATHRLRGYRLDQFTDAFERYAPAGLGISPETIEDVA</sequence>
<dbReference type="EMBL" id="CP023778">
    <property type="protein sequence ID" value="ATL64929.1"/>
    <property type="molecule type" value="Genomic_DNA"/>
</dbReference>